<gene>
    <name evidence="1" type="ORF">JF535_05385</name>
</gene>
<dbReference type="Pfam" id="PF08907">
    <property type="entry name" value="DUF1853"/>
    <property type="match status" value="1"/>
</dbReference>
<dbReference type="RefSeq" id="WP_206999899.1">
    <property type="nucleotide sequence ID" value="NZ_JAEKJR010000001.1"/>
</dbReference>
<sequence>MSIEFVTASPDHWRNFLWALAAPDIAPDTALPWLPESRRSALARFFSQTGVRAELESRLLSHLQQLNNHRLGIYFEHLWAFAFAHHPDYQLLAHNFPIRDEARTLGELDFVVRHTPDHSVEHWEIALKFYLQVGDYWVGPGLKDRLDIKLQRMRTHQLPVARDSTATSRLRDAGITLDRQWALMPGRLFRPLDTASDDWSAPDHYWWADVATFREHPLSAHPSGDNGWYRLPKPCWLAPLSESVVTPPIEGEPLAEAMLARGPLCVARYDHRGERSRGFIVPADWAERAAARSRR</sequence>
<accession>A0ABS3E4R5</accession>
<dbReference type="InterPro" id="IPR015003">
    <property type="entry name" value="DUF1853"/>
</dbReference>
<reference evidence="1 2" key="1">
    <citation type="submission" date="2020-12" db="EMBL/GenBank/DDBJ databases">
        <title>Oil enriched cultivation method for isolating marine PHA-producing bacteria.</title>
        <authorList>
            <person name="Zheng W."/>
            <person name="Yu S."/>
            <person name="Huang Y."/>
        </authorList>
    </citation>
    <scope>NUCLEOTIDE SEQUENCE [LARGE SCALE GENOMIC DNA]</scope>
    <source>
        <strain evidence="1 2">SN0-2</strain>
    </source>
</reference>
<dbReference type="Proteomes" id="UP000664293">
    <property type="component" value="Unassembled WGS sequence"/>
</dbReference>
<dbReference type="EMBL" id="JAEKJR010000001">
    <property type="protein sequence ID" value="MBN8430285.1"/>
    <property type="molecule type" value="Genomic_DNA"/>
</dbReference>
<evidence type="ECO:0000313" key="2">
    <source>
        <dbReference type="Proteomes" id="UP000664293"/>
    </source>
</evidence>
<organism evidence="1 2">
    <name type="scientific">Microbulbifer salipaludis</name>
    <dbReference type="NCBI Taxonomy" id="187980"/>
    <lineage>
        <taxon>Bacteria</taxon>
        <taxon>Pseudomonadati</taxon>
        <taxon>Pseudomonadota</taxon>
        <taxon>Gammaproteobacteria</taxon>
        <taxon>Cellvibrionales</taxon>
        <taxon>Microbulbiferaceae</taxon>
        <taxon>Microbulbifer</taxon>
    </lineage>
</organism>
<protein>
    <submittedName>
        <fullName evidence="1">DUF1853 family protein</fullName>
    </submittedName>
</protein>
<name>A0ABS3E4R5_9GAMM</name>
<comment type="caution">
    <text evidence="1">The sequence shown here is derived from an EMBL/GenBank/DDBJ whole genome shotgun (WGS) entry which is preliminary data.</text>
</comment>
<keyword evidence="2" id="KW-1185">Reference proteome</keyword>
<evidence type="ECO:0000313" key="1">
    <source>
        <dbReference type="EMBL" id="MBN8430285.1"/>
    </source>
</evidence>
<proteinExistence type="predicted"/>